<dbReference type="UniPathway" id="UPA00126">
    <property type="reaction ID" value="UER00424"/>
</dbReference>
<proteinExistence type="inferred from homology"/>
<evidence type="ECO:0000256" key="7">
    <source>
        <dbReference type="ARBA" id="ARBA00022723"/>
    </source>
</evidence>
<comment type="similarity">
    <text evidence="3">Belongs to the eukaryotic PMM family.</text>
</comment>
<dbReference type="Pfam" id="PF03332">
    <property type="entry name" value="PMM"/>
    <property type="match status" value="1"/>
</dbReference>
<dbReference type="AlphaFoldDB" id="A0A3G8JGK7"/>
<dbReference type="InterPro" id="IPR005002">
    <property type="entry name" value="PMM"/>
</dbReference>
<dbReference type="Gene3D" id="3.30.1240.20">
    <property type="match status" value="1"/>
</dbReference>
<dbReference type="EMBL" id="CP033972">
    <property type="protein sequence ID" value="AZG44124.1"/>
    <property type="molecule type" value="Genomic_DNA"/>
</dbReference>
<feature type="binding site" evidence="12">
    <location>
        <position position="230"/>
    </location>
    <ligand>
        <name>Mg(2+)</name>
        <dbReference type="ChEBI" id="CHEBI:18420"/>
        <label>2</label>
    </ligand>
</feature>
<comment type="subcellular location">
    <subcellularLocation>
        <location evidence="1">Cytoplasm</location>
    </subcellularLocation>
</comment>
<dbReference type="InterPro" id="IPR043169">
    <property type="entry name" value="PMM_cap"/>
</dbReference>
<reference evidence="13 14" key="1">
    <citation type="submission" date="2018-11" db="EMBL/GenBank/DDBJ databases">
        <title>Gordonia insulae sp. nov., isolated from an island soil.</title>
        <authorList>
            <person name="Kim Y.S."/>
            <person name="Kim S.B."/>
        </authorList>
    </citation>
    <scope>NUCLEOTIDE SEQUENCE [LARGE SCALE GENOMIC DNA]</scope>
    <source>
        <strain evidence="13 14">MMS17-SY073</strain>
    </source>
</reference>
<feature type="binding site" evidence="12">
    <location>
        <position position="16"/>
    </location>
    <ligand>
        <name>Mg(2+)</name>
        <dbReference type="ChEBI" id="CHEBI:18420"/>
        <label>1</label>
    </ligand>
</feature>
<dbReference type="GO" id="GO:0005737">
    <property type="term" value="C:cytoplasm"/>
    <property type="evidence" value="ECO:0007669"/>
    <property type="project" value="UniProtKB-SubCell"/>
</dbReference>
<evidence type="ECO:0000256" key="5">
    <source>
        <dbReference type="ARBA" id="ARBA00012730"/>
    </source>
</evidence>
<comment type="subunit">
    <text evidence="4">Homodimer.</text>
</comment>
<feature type="binding site" evidence="11">
    <location>
        <position position="186"/>
    </location>
    <ligand>
        <name>alpha-D-mannose 1-phosphate</name>
        <dbReference type="ChEBI" id="CHEBI:58409"/>
    </ligand>
</feature>
<dbReference type="SFLD" id="SFLDS00003">
    <property type="entry name" value="Haloacid_Dehalogenase"/>
    <property type="match status" value="1"/>
</dbReference>
<name>A0A3G8JGK7_9ACTN</name>
<organism evidence="13 14">
    <name type="scientific">Gordonia insulae</name>
    <dbReference type="NCBI Taxonomy" id="2420509"/>
    <lineage>
        <taxon>Bacteria</taxon>
        <taxon>Bacillati</taxon>
        <taxon>Actinomycetota</taxon>
        <taxon>Actinomycetes</taxon>
        <taxon>Mycobacteriales</taxon>
        <taxon>Gordoniaceae</taxon>
        <taxon>Gordonia</taxon>
    </lineage>
</organism>
<feature type="binding site" evidence="11">
    <location>
        <position position="184"/>
    </location>
    <ligand>
        <name>alpha-D-mannose 1-phosphate</name>
        <dbReference type="ChEBI" id="CHEBI:58409"/>
    </ligand>
</feature>
<feature type="binding site" evidence="12">
    <location>
        <position position="18"/>
    </location>
    <ligand>
        <name>Mg(2+)</name>
        <dbReference type="ChEBI" id="CHEBI:18420"/>
        <label>1</label>
    </ligand>
</feature>
<keyword evidence="8 12" id="KW-0460">Magnesium</keyword>
<evidence type="ECO:0000256" key="2">
    <source>
        <dbReference type="ARBA" id="ARBA00004699"/>
    </source>
</evidence>
<dbReference type="GO" id="GO:0016791">
    <property type="term" value="F:phosphatase activity"/>
    <property type="evidence" value="ECO:0007669"/>
    <property type="project" value="UniProtKB-ARBA"/>
</dbReference>
<evidence type="ECO:0000313" key="13">
    <source>
        <dbReference type="EMBL" id="AZG44124.1"/>
    </source>
</evidence>
<dbReference type="SUPFAM" id="SSF56784">
    <property type="entry name" value="HAD-like"/>
    <property type="match status" value="1"/>
</dbReference>
<dbReference type="SFLD" id="SFLDG01140">
    <property type="entry name" value="C2.B:_Phosphomannomutase_and_P"/>
    <property type="match status" value="1"/>
</dbReference>
<evidence type="ECO:0000313" key="14">
    <source>
        <dbReference type="Proteomes" id="UP000271469"/>
    </source>
</evidence>
<dbReference type="Gene3D" id="3.40.50.1000">
    <property type="entry name" value="HAD superfamily/HAD-like"/>
    <property type="match status" value="1"/>
</dbReference>
<accession>A0A3G8JGK7</accession>
<keyword evidence="9" id="KW-0413">Isomerase</keyword>
<dbReference type="EC" id="5.4.2.8" evidence="5"/>
<dbReference type="KEGG" id="gom:D7316_00704"/>
<keyword evidence="7 12" id="KW-0479">Metal-binding</keyword>
<dbReference type="InterPro" id="IPR036412">
    <property type="entry name" value="HAD-like_sf"/>
</dbReference>
<dbReference type="GO" id="GO:0046872">
    <property type="term" value="F:metal ion binding"/>
    <property type="evidence" value="ECO:0007669"/>
    <property type="project" value="UniProtKB-KW"/>
</dbReference>
<evidence type="ECO:0000256" key="9">
    <source>
        <dbReference type="ARBA" id="ARBA00023235"/>
    </source>
</evidence>
<evidence type="ECO:0000256" key="12">
    <source>
        <dbReference type="PIRSR" id="PIRSR605002-3"/>
    </source>
</evidence>
<dbReference type="NCBIfam" id="TIGR01484">
    <property type="entry name" value="HAD-SF-IIB"/>
    <property type="match status" value="1"/>
</dbReference>
<comment type="cofactor">
    <cofactor evidence="12">
        <name>Mg(2+)</name>
        <dbReference type="ChEBI" id="CHEBI:18420"/>
    </cofactor>
</comment>
<sequence>MTVTYQGKDYQLVMFDLDDTLAPSKSPLPDEIAGVLSRMLGTTQGCVISGGRFEQFQKQVIDRLGTFDGAANLHLMPTCGTQYVRWSGTGWDTVYAEYLSDDEKQRTLDVLETGARELGIWESETWGPVLEDRGSQITFSALGQSAPVDAKVVWDPDGAKKEALRAYGAERLPDLEVRSGGSTSVDVTKKGIDKAYGTRKLMEILHLGIDDILFFGDRLDEGGNDRPVKDLGIESIAVHGWQDTFAKLSAIVDG</sequence>
<evidence type="ECO:0000256" key="8">
    <source>
        <dbReference type="ARBA" id="ARBA00022842"/>
    </source>
</evidence>
<feature type="active site" description="Proton donor/acceptor" evidence="10">
    <location>
        <position position="18"/>
    </location>
</feature>
<evidence type="ECO:0000256" key="6">
    <source>
        <dbReference type="ARBA" id="ARBA00022490"/>
    </source>
</evidence>
<evidence type="ECO:0000256" key="11">
    <source>
        <dbReference type="PIRSR" id="PIRSR605002-2"/>
    </source>
</evidence>
<evidence type="ECO:0000256" key="10">
    <source>
        <dbReference type="PIRSR" id="PIRSR605002-1"/>
    </source>
</evidence>
<keyword evidence="6" id="KW-0963">Cytoplasm</keyword>
<dbReference type="GO" id="GO:0004615">
    <property type="term" value="F:phosphomannomutase activity"/>
    <property type="evidence" value="ECO:0007669"/>
    <property type="project" value="UniProtKB-EC"/>
</dbReference>
<dbReference type="OrthoDB" id="2241234at2"/>
<dbReference type="RefSeq" id="WP_124711076.1">
    <property type="nucleotide sequence ID" value="NZ_CP033972.1"/>
</dbReference>
<evidence type="ECO:0000256" key="1">
    <source>
        <dbReference type="ARBA" id="ARBA00004496"/>
    </source>
</evidence>
<dbReference type="InterPro" id="IPR023214">
    <property type="entry name" value="HAD_sf"/>
</dbReference>
<dbReference type="SFLD" id="SFLDG01143">
    <property type="entry name" value="C2.B.3:_Phosphomannomutase_Lik"/>
    <property type="match status" value="1"/>
</dbReference>
<keyword evidence="14" id="KW-1185">Reference proteome</keyword>
<protein>
    <recommendedName>
        <fullName evidence="5">phosphomannomutase</fullName>
        <ecNumber evidence="5">5.4.2.8</ecNumber>
    </recommendedName>
</protein>
<feature type="binding site" evidence="12">
    <location>
        <position position="217"/>
    </location>
    <ligand>
        <name>Mg(2+)</name>
        <dbReference type="ChEBI" id="CHEBI:18420"/>
        <label>1</label>
    </ligand>
</feature>
<dbReference type="GO" id="GO:0009298">
    <property type="term" value="P:GDP-mannose biosynthetic process"/>
    <property type="evidence" value="ECO:0007669"/>
    <property type="project" value="UniProtKB-UniPathway"/>
</dbReference>
<dbReference type="Proteomes" id="UP000271469">
    <property type="component" value="Chromosome"/>
</dbReference>
<feature type="binding site" evidence="11">
    <location>
        <position position="133"/>
    </location>
    <ligand>
        <name>alpha-D-mannose 1-phosphate</name>
        <dbReference type="ChEBI" id="CHEBI:58409"/>
    </ligand>
</feature>
<dbReference type="InterPro" id="IPR006379">
    <property type="entry name" value="HAD-SF_hydro_IIB"/>
</dbReference>
<comment type="pathway">
    <text evidence="2">Nucleotide-sugar biosynthesis; GDP-alpha-D-mannose biosynthesis; alpha-D-mannose 1-phosphate from D-fructose 6-phosphate: step 2/2.</text>
</comment>
<evidence type="ECO:0000256" key="4">
    <source>
        <dbReference type="ARBA" id="ARBA00011738"/>
    </source>
</evidence>
<gene>
    <name evidence="13" type="ORF">D7316_00704</name>
</gene>
<feature type="active site" description="Nucleophile" evidence="10">
    <location>
        <position position="16"/>
    </location>
</feature>
<evidence type="ECO:0000256" key="3">
    <source>
        <dbReference type="ARBA" id="ARBA00009736"/>
    </source>
</evidence>